<evidence type="ECO:0000256" key="1">
    <source>
        <dbReference type="SAM" id="SignalP"/>
    </source>
</evidence>
<name>A0A916DQV0_9BACT</name>
<sequence length="1038" mass="110780">MKVFNYLTLAMIFLFGVNASLQAQCTASFTHTNTGNTYNFTSSVSGGLFNPVYIWTIDDYSNYTNHTLYGANPSFTFGGTPAIGYHYVCLTVLDSITGCQTTYCDSIYVNNGGNPCAGFSGSFTYTNSGSTFNFTSAVTGGAAIFYNWNFHGLGTSNAPNPSFTYPGQGWYAVDMTVIDTISGCQHTQHDSVYVSGGNSNPCAGHSVSYTSSVSGNNVTLTGQSTGYHPITSTMYYVDGNTNAYLGSGANLTLTLPNGTHYICFYAAGTVFDSLTNTYDSCGSVYCDTIVVNGNNNPCANTFVSFGDSTGAGNNTHFYSFVGGFQAGAYYLWDFGNGTYSSAMNPTVQLSNGWHYVCLTVDDSSCVETYCDSIYVQNSGNPCNTSVWFVDSIGAGNNTHFYSFVSGFQASTYFSWDFGNGTYSNAMNPTVQLSNGWHYVCLTVGDSNCVETYCDSIYVQNNGNPCAGFAGTFNYTTSGTTVNFTSTITGGTPSYGYYWNFGDGNFGFGANPSHTYAVGTSYGVTLTISDTTGCSYTYYDTVTVGNGGNPCANTFVSFGDSTGAGNNVHFYSFVGGFQAGAYYTWDFGNGTYSNAMNPTVQLSNGWHYVCLTVDDSSCVETYCDSIYVQNNGGGCTQNEVTLTINLDNYAGETSWEVTDASGAVVGSFSYPPFMSASTMTHTLCLPNGCYNFTIYDSYGDGICCQYGQGDYALVDNSTGATLAAGGAFAYAETTNFCVGGASNPCGAFANSYFTYTVDSTGTVSFAPQIVGNQYPLNFNWDFGNGNTSTASHPTFTFATNGYHVVCLTADSAGCTFTYCDTIMITTNNNGNPAGPCVNLTADININQDSTNPFLLWMQPVVSGAAANAQFTFVWDFGDNTGGFSGSPTHIYNSYGSYVVCLMAVDNVNGCVVTFCDTITIDSSGNFSRNFTKPGFTVNTLPPVINFYTAVEQVEQTDVAINLFPNPARETVNLAINTTEAINGTVAILDVTGKIAYHQVLDLDAGEQQVTLPVSELPAGIYLVKLTSETTQKTMKFIKE</sequence>
<proteinExistence type="predicted"/>
<gene>
    <name evidence="3" type="ORF">AsAng_0005410</name>
</gene>
<dbReference type="EMBL" id="AP026867">
    <property type="protein sequence ID" value="BDS09836.1"/>
    <property type="molecule type" value="Genomic_DNA"/>
</dbReference>
<dbReference type="Proteomes" id="UP001060919">
    <property type="component" value="Chromosome"/>
</dbReference>
<dbReference type="AlphaFoldDB" id="A0A916DQV0"/>
<organism evidence="3 4">
    <name type="scientific">Aureispira anguillae</name>
    <dbReference type="NCBI Taxonomy" id="2864201"/>
    <lineage>
        <taxon>Bacteria</taxon>
        <taxon>Pseudomonadati</taxon>
        <taxon>Bacteroidota</taxon>
        <taxon>Saprospiria</taxon>
        <taxon>Saprospirales</taxon>
        <taxon>Saprospiraceae</taxon>
        <taxon>Aureispira</taxon>
    </lineage>
</organism>
<keyword evidence="1" id="KW-0732">Signal</keyword>
<dbReference type="SMART" id="SM00089">
    <property type="entry name" value="PKD"/>
    <property type="match status" value="7"/>
</dbReference>
<dbReference type="KEGG" id="aup:AsAng_0005410"/>
<feature type="signal peptide" evidence="1">
    <location>
        <begin position="1"/>
        <end position="23"/>
    </location>
</feature>
<evidence type="ECO:0000313" key="3">
    <source>
        <dbReference type="EMBL" id="BDS09836.1"/>
    </source>
</evidence>
<feature type="domain" description="PKD" evidence="2">
    <location>
        <begin position="761"/>
        <end position="811"/>
    </location>
</feature>
<dbReference type="Pfam" id="PF00801">
    <property type="entry name" value="PKD"/>
    <property type="match status" value="1"/>
</dbReference>
<evidence type="ECO:0000259" key="2">
    <source>
        <dbReference type="PROSITE" id="PS50093"/>
    </source>
</evidence>
<dbReference type="NCBIfam" id="TIGR04183">
    <property type="entry name" value="Por_Secre_tail"/>
    <property type="match status" value="1"/>
</dbReference>
<dbReference type="InterPro" id="IPR022409">
    <property type="entry name" value="PKD/Chitinase_dom"/>
</dbReference>
<dbReference type="Pfam" id="PF18911">
    <property type="entry name" value="PKD_4"/>
    <property type="match status" value="2"/>
</dbReference>
<feature type="domain" description="PKD" evidence="2">
    <location>
        <begin position="115"/>
        <end position="199"/>
    </location>
</feature>
<dbReference type="Gene3D" id="2.60.40.10">
    <property type="entry name" value="Immunoglobulins"/>
    <property type="match status" value="7"/>
</dbReference>
<dbReference type="RefSeq" id="WP_264791190.1">
    <property type="nucleotide sequence ID" value="NZ_AP026867.1"/>
</dbReference>
<evidence type="ECO:0000313" key="4">
    <source>
        <dbReference type="Proteomes" id="UP001060919"/>
    </source>
</evidence>
<dbReference type="Pfam" id="PF18962">
    <property type="entry name" value="Por_Secre_tail"/>
    <property type="match status" value="1"/>
</dbReference>
<dbReference type="InterPro" id="IPR035986">
    <property type="entry name" value="PKD_dom_sf"/>
</dbReference>
<protein>
    <submittedName>
        <fullName evidence="3">PKD domain-containing protein</fullName>
    </submittedName>
</protein>
<dbReference type="InterPro" id="IPR000601">
    <property type="entry name" value="PKD_dom"/>
</dbReference>
<reference evidence="3" key="1">
    <citation type="submission" date="2022-09" db="EMBL/GenBank/DDBJ databases">
        <title>Aureispira anguillicida sp. nov., isolated from Leptocephalus of Japanese eel Anguilla japonica.</title>
        <authorList>
            <person name="Yuasa K."/>
            <person name="Mekata T."/>
            <person name="Ikunari K."/>
        </authorList>
    </citation>
    <scope>NUCLEOTIDE SEQUENCE</scope>
    <source>
        <strain evidence="3">EL160426</strain>
    </source>
</reference>
<feature type="domain" description="PKD" evidence="2">
    <location>
        <begin position="861"/>
        <end position="910"/>
    </location>
</feature>
<keyword evidence="4" id="KW-1185">Reference proteome</keyword>
<feature type="domain" description="PKD" evidence="2">
    <location>
        <begin position="464"/>
        <end position="543"/>
    </location>
</feature>
<dbReference type="CDD" id="cd00146">
    <property type="entry name" value="PKD"/>
    <property type="match status" value="3"/>
</dbReference>
<dbReference type="PROSITE" id="PS50093">
    <property type="entry name" value="PKD"/>
    <property type="match status" value="4"/>
</dbReference>
<dbReference type="InterPro" id="IPR026444">
    <property type="entry name" value="Secre_tail"/>
</dbReference>
<feature type="chain" id="PRO_5037274820" evidence="1">
    <location>
        <begin position="24"/>
        <end position="1038"/>
    </location>
</feature>
<accession>A0A916DQV0</accession>
<dbReference type="InterPro" id="IPR013783">
    <property type="entry name" value="Ig-like_fold"/>
</dbReference>
<dbReference type="SUPFAM" id="SSF49299">
    <property type="entry name" value="PKD domain"/>
    <property type="match status" value="7"/>
</dbReference>